<dbReference type="RefSeq" id="WP_122187401.1">
    <property type="nucleotide sequence ID" value="NZ_RFFH01000003.1"/>
</dbReference>
<comment type="caution">
    <text evidence="2">The sequence shown here is derived from an EMBL/GenBank/DDBJ whole genome shotgun (WGS) entry which is preliminary data.</text>
</comment>
<gene>
    <name evidence="2" type="ORF">EBN03_08385</name>
</gene>
<dbReference type="AlphaFoldDB" id="A0A3M2L6Q6"/>
<sequence>MSNAAYRLAPVAVLAAVTAGSAVAAPQATAHTITAVTVTPGLGGGFGTGCTYQVSATVDADAYRITFLDNDYPIRGNQNLQVSGNTASLAWTPSTTGTHVITALFTVADQAPVSTTVQVDSTGLNLGSACFAQ</sequence>
<keyword evidence="3" id="KW-1185">Reference proteome</keyword>
<protein>
    <recommendedName>
        <fullName evidence="4">Ig-like domain repeat protein</fullName>
    </recommendedName>
</protein>
<evidence type="ECO:0008006" key="4">
    <source>
        <dbReference type="Google" id="ProtNLM"/>
    </source>
</evidence>
<name>A0A3M2L6Q6_9NOCA</name>
<keyword evidence="1" id="KW-0732">Signal</keyword>
<evidence type="ECO:0000313" key="3">
    <source>
        <dbReference type="Proteomes" id="UP000279275"/>
    </source>
</evidence>
<dbReference type="OrthoDB" id="4557806at2"/>
<feature type="chain" id="PRO_5017948018" description="Ig-like domain repeat protein" evidence="1">
    <location>
        <begin position="25"/>
        <end position="133"/>
    </location>
</feature>
<evidence type="ECO:0000256" key="1">
    <source>
        <dbReference type="SAM" id="SignalP"/>
    </source>
</evidence>
<dbReference type="EMBL" id="RFFH01000003">
    <property type="protein sequence ID" value="RMI33207.1"/>
    <property type="molecule type" value="Genomic_DNA"/>
</dbReference>
<proteinExistence type="predicted"/>
<evidence type="ECO:0000313" key="2">
    <source>
        <dbReference type="EMBL" id="RMI33207.1"/>
    </source>
</evidence>
<feature type="signal peptide" evidence="1">
    <location>
        <begin position="1"/>
        <end position="24"/>
    </location>
</feature>
<organism evidence="2 3">
    <name type="scientific">Nocardia stercoris</name>
    <dbReference type="NCBI Taxonomy" id="2483361"/>
    <lineage>
        <taxon>Bacteria</taxon>
        <taxon>Bacillati</taxon>
        <taxon>Actinomycetota</taxon>
        <taxon>Actinomycetes</taxon>
        <taxon>Mycobacteriales</taxon>
        <taxon>Nocardiaceae</taxon>
        <taxon>Nocardia</taxon>
    </lineage>
</organism>
<accession>A0A3M2L6Q6</accession>
<dbReference type="Proteomes" id="UP000279275">
    <property type="component" value="Unassembled WGS sequence"/>
</dbReference>
<reference evidence="2 3" key="1">
    <citation type="submission" date="2018-10" db="EMBL/GenBank/DDBJ databases">
        <title>Isolation from cow dung.</title>
        <authorList>
            <person name="Ling L."/>
        </authorList>
    </citation>
    <scope>NUCLEOTIDE SEQUENCE [LARGE SCALE GENOMIC DNA]</scope>
    <source>
        <strain evidence="2 3">NEAU-LL90</strain>
    </source>
</reference>